<keyword evidence="4" id="KW-0547">Nucleotide-binding</keyword>
<keyword evidence="5" id="KW-0378">Hydrolase</keyword>
<dbReference type="GO" id="GO:0004540">
    <property type="term" value="F:RNA nuclease activity"/>
    <property type="evidence" value="ECO:0007669"/>
    <property type="project" value="InterPro"/>
</dbReference>
<comment type="similarity">
    <text evidence="6">Belongs to the HepT RNase toxin family.</text>
</comment>
<keyword evidence="3" id="KW-0540">Nuclease</keyword>
<sequence length="119" mass="14108">MKKDPKIFLQHIRESIEEIERYIENSSEKDFMGDVKTQDAVMRRIEIIGEAVKNLPVEFRKKHPAIEWREIAGMRDKLIHEYFGVDIDLVWDVVKKDIPKLKKQISKLLTEFQENALLS</sequence>
<protein>
    <recommendedName>
        <fullName evidence="9">Nucleotidyltransferase</fullName>
    </recommendedName>
</protein>
<dbReference type="InterPro" id="IPR051813">
    <property type="entry name" value="HepT_RNase_toxin"/>
</dbReference>
<proteinExistence type="inferred from homology"/>
<dbReference type="GO" id="GO:0110001">
    <property type="term" value="C:toxin-antitoxin complex"/>
    <property type="evidence" value="ECO:0007669"/>
    <property type="project" value="InterPro"/>
</dbReference>
<accession>A0A0G1NDX6</accession>
<dbReference type="GO" id="GO:0016787">
    <property type="term" value="F:hydrolase activity"/>
    <property type="evidence" value="ECO:0007669"/>
    <property type="project" value="UniProtKB-KW"/>
</dbReference>
<dbReference type="PANTHER" id="PTHR34139">
    <property type="entry name" value="UPF0331 PROTEIN MJ0127"/>
    <property type="match status" value="1"/>
</dbReference>
<dbReference type="InterPro" id="IPR037038">
    <property type="entry name" value="HepT-like_sf"/>
</dbReference>
<gene>
    <name evidence="7" type="ORF">UW81_C0042G0005</name>
</gene>
<evidence type="ECO:0000256" key="5">
    <source>
        <dbReference type="ARBA" id="ARBA00022801"/>
    </source>
</evidence>
<name>A0A0G1NDX6_9BACT</name>
<dbReference type="Gene3D" id="1.20.120.580">
    <property type="entry name" value="bsu32300-like"/>
    <property type="match status" value="1"/>
</dbReference>
<evidence type="ECO:0000256" key="6">
    <source>
        <dbReference type="ARBA" id="ARBA00024207"/>
    </source>
</evidence>
<evidence type="ECO:0000256" key="4">
    <source>
        <dbReference type="ARBA" id="ARBA00022741"/>
    </source>
</evidence>
<dbReference type="Pfam" id="PF01934">
    <property type="entry name" value="HepT-like"/>
    <property type="match status" value="1"/>
</dbReference>
<evidence type="ECO:0000256" key="2">
    <source>
        <dbReference type="ARBA" id="ARBA00022649"/>
    </source>
</evidence>
<dbReference type="InterPro" id="IPR008201">
    <property type="entry name" value="HepT-like"/>
</dbReference>
<dbReference type="EMBL" id="LCJT01000042">
    <property type="protein sequence ID" value="KKT82404.1"/>
    <property type="molecule type" value="Genomic_DNA"/>
</dbReference>
<dbReference type="PANTHER" id="PTHR34139:SF1">
    <property type="entry name" value="RNASE MJ1380-RELATED"/>
    <property type="match status" value="1"/>
</dbReference>
<evidence type="ECO:0000313" key="7">
    <source>
        <dbReference type="EMBL" id="KKT82404.1"/>
    </source>
</evidence>
<dbReference type="Proteomes" id="UP000033915">
    <property type="component" value="Unassembled WGS sequence"/>
</dbReference>
<organism evidence="7 8">
    <name type="scientific">Candidatus Giovannonibacteria bacterium GW2011_GWC2_44_9</name>
    <dbReference type="NCBI Taxonomy" id="1618658"/>
    <lineage>
        <taxon>Bacteria</taxon>
        <taxon>Candidatus Giovannoniibacteriota</taxon>
    </lineage>
</organism>
<reference evidence="7 8" key="1">
    <citation type="journal article" date="2015" name="Nature">
        <title>rRNA introns, odd ribosomes, and small enigmatic genomes across a large radiation of phyla.</title>
        <authorList>
            <person name="Brown C.T."/>
            <person name="Hug L.A."/>
            <person name="Thomas B.C."/>
            <person name="Sharon I."/>
            <person name="Castelle C.J."/>
            <person name="Singh A."/>
            <person name="Wilkins M.J."/>
            <person name="Williams K.H."/>
            <person name="Banfield J.F."/>
        </authorList>
    </citation>
    <scope>NUCLEOTIDE SEQUENCE [LARGE SCALE GENOMIC DNA]</scope>
</reference>
<evidence type="ECO:0000313" key="8">
    <source>
        <dbReference type="Proteomes" id="UP000033915"/>
    </source>
</evidence>
<dbReference type="GO" id="GO:0000166">
    <property type="term" value="F:nucleotide binding"/>
    <property type="evidence" value="ECO:0007669"/>
    <property type="project" value="UniProtKB-KW"/>
</dbReference>
<comment type="caution">
    <text evidence="7">The sequence shown here is derived from an EMBL/GenBank/DDBJ whole genome shotgun (WGS) entry which is preliminary data.</text>
</comment>
<dbReference type="AlphaFoldDB" id="A0A0G1NDX6"/>
<evidence type="ECO:0008006" key="9">
    <source>
        <dbReference type="Google" id="ProtNLM"/>
    </source>
</evidence>
<keyword evidence="1" id="KW-0597">Phosphoprotein</keyword>
<dbReference type="PATRIC" id="fig|1618658.3.peg.875"/>
<evidence type="ECO:0000256" key="1">
    <source>
        <dbReference type="ARBA" id="ARBA00022553"/>
    </source>
</evidence>
<evidence type="ECO:0000256" key="3">
    <source>
        <dbReference type="ARBA" id="ARBA00022722"/>
    </source>
</evidence>
<keyword evidence="2" id="KW-1277">Toxin-antitoxin system</keyword>